<dbReference type="RefSeq" id="WP_184623215.1">
    <property type="nucleotide sequence ID" value="NZ_JACHCC010000002.1"/>
</dbReference>
<dbReference type="SMART" id="SM00342">
    <property type="entry name" value="HTH_ARAC"/>
    <property type="match status" value="1"/>
</dbReference>
<dbReference type="InterPro" id="IPR018060">
    <property type="entry name" value="HTH_AraC"/>
</dbReference>
<proteinExistence type="predicted"/>
<dbReference type="SUPFAM" id="SSF46689">
    <property type="entry name" value="Homeodomain-like"/>
    <property type="match status" value="1"/>
</dbReference>
<dbReference type="Proteomes" id="UP000521017">
    <property type="component" value="Unassembled WGS sequence"/>
</dbReference>
<dbReference type="PANTHER" id="PTHR46796">
    <property type="entry name" value="HTH-TYPE TRANSCRIPTIONAL ACTIVATOR RHAS-RELATED"/>
    <property type="match status" value="1"/>
</dbReference>
<dbReference type="GO" id="GO:0003700">
    <property type="term" value="F:DNA-binding transcription factor activity"/>
    <property type="evidence" value="ECO:0007669"/>
    <property type="project" value="InterPro"/>
</dbReference>
<dbReference type="AlphaFoldDB" id="A0A7X0MH54"/>
<dbReference type="PROSITE" id="PS00041">
    <property type="entry name" value="HTH_ARAC_FAMILY_1"/>
    <property type="match status" value="1"/>
</dbReference>
<dbReference type="PROSITE" id="PS01124">
    <property type="entry name" value="HTH_ARAC_FAMILY_2"/>
    <property type="match status" value="1"/>
</dbReference>
<dbReference type="GO" id="GO:0043565">
    <property type="term" value="F:sequence-specific DNA binding"/>
    <property type="evidence" value="ECO:0007669"/>
    <property type="project" value="InterPro"/>
</dbReference>
<gene>
    <name evidence="5" type="ORF">HDF25_000921</name>
</gene>
<sequence>MIKKCGIMNVSGSRPLLFFSTTYFMYIGNAVDTVVHEHHAIQIVISFDGPIDIIQSGSITKLKAAIIDSDQEHECKTFQSPFILLNIDPESKIGSGLKKTYLDKQKIAALPIILSENFLVEIEPFLLNNIDSTSIYKLVQRFLLSLSHTTAIAISDDRVTKVLSLLNEPGKDIVKIKELADAIYISPGRLIHLFTDQVGIPIRKYVLWRKLLTTLHQLMETKNLTVAALDGGFYDSPHFNRTFKKMFGLSPSLLLQNSQIIQVYKE</sequence>
<dbReference type="EMBL" id="JACHCC010000002">
    <property type="protein sequence ID" value="MBB6498784.1"/>
    <property type="molecule type" value="Genomic_DNA"/>
</dbReference>
<evidence type="ECO:0000256" key="2">
    <source>
        <dbReference type="ARBA" id="ARBA00023125"/>
    </source>
</evidence>
<evidence type="ECO:0000259" key="4">
    <source>
        <dbReference type="PROSITE" id="PS01124"/>
    </source>
</evidence>
<organism evidence="5 6">
    <name type="scientific">Pedobacter cryoconitis</name>
    <dbReference type="NCBI Taxonomy" id="188932"/>
    <lineage>
        <taxon>Bacteria</taxon>
        <taxon>Pseudomonadati</taxon>
        <taxon>Bacteroidota</taxon>
        <taxon>Sphingobacteriia</taxon>
        <taxon>Sphingobacteriales</taxon>
        <taxon>Sphingobacteriaceae</taxon>
        <taxon>Pedobacter</taxon>
    </lineage>
</organism>
<keyword evidence="3" id="KW-0804">Transcription</keyword>
<reference evidence="5 6" key="1">
    <citation type="submission" date="2020-08" db="EMBL/GenBank/DDBJ databases">
        <title>Genomic Encyclopedia of Type Strains, Phase IV (KMG-V): Genome sequencing to study the core and pangenomes of soil and plant-associated prokaryotes.</title>
        <authorList>
            <person name="Whitman W."/>
        </authorList>
    </citation>
    <scope>NUCLEOTIDE SEQUENCE [LARGE SCALE GENOMIC DNA]</scope>
    <source>
        <strain evidence="5 6">M2T3</strain>
    </source>
</reference>
<accession>A0A7X0MH54</accession>
<name>A0A7X0MH54_9SPHI</name>
<keyword evidence="1" id="KW-0805">Transcription regulation</keyword>
<protein>
    <submittedName>
        <fullName evidence="5">AraC-like DNA-binding protein</fullName>
    </submittedName>
</protein>
<evidence type="ECO:0000256" key="1">
    <source>
        <dbReference type="ARBA" id="ARBA00023015"/>
    </source>
</evidence>
<dbReference type="InterPro" id="IPR009057">
    <property type="entry name" value="Homeodomain-like_sf"/>
</dbReference>
<dbReference type="Pfam" id="PF12833">
    <property type="entry name" value="HTH_18"/>
    <property type="match status" value="1"/>
</dbReference>
<evidence type="ECO:0000313" key="5">
    <source>
        <dbReference type="EMBL" id="MBB6498784.1"/>
    </source>
</evidence>
<dbReference type="Gene3D" id="1.10.10.60">
    <property type="entry name" value="Homeodomain-like"/>
    <property type="match status" value="1"/>
</dbReference>
<comment type="caution">
    <text evidence="5">The sequence shown here is derived from an EMBL/GenBank/DDBJ whole genome shotgun (WGS) entry which is preliminary data.</text>
</comment>
<dbReference type="InterPro" id="IPR018062">
    <property type="entry name" value="HTH_AraC-typ_CS"/>
</dbReference>
<keyword evidence="2 5" id="KW-0238">DNA-binding</keyword>
<feature type="domain" description="HTH araC/xylS-type" evidence="4">
    <location>
        <begin position="160"/>
        <end position="257"/>
    </location>
</feature>
<evidence type="ECO:0000256" key="3">
    <source>
        <dbReference type="ARBA" id="ARBA00023163"/>
    </source>
</evidence>
<evidence type="ECO:0000313" key="6">
    <source>
        <dbReference type="Proteomes" id="UP000521017"/>
    </source>
</evidence>
<dbReference type="InterPro" id="IPR050204">
    <property type="entry name" value="AraC_XylS_family_regulators"/>
</dbReference>